<dbReference type="Proteomes" id="UP001360953">
    <property type="component" value="Unassembled WGS sequence"/>
</dbReference>
<accession>A0ABR1L8L8</accession>
<evidence type="ECO:0000313" key="3">
    <source>
        <dbReference type="EMBL" id="KAK7530761.1"/>
    </source>
</evidence>
<gene>
    <name evidence="3" type="ORF">J3D65DRAFT_639481</name>
</gene>
<evidence type="ECO:0008006" key="5">
    <source>
        <dbReference type="Google" id="ProtNLM"/>
    </source>
</evidence>
<sequence length="127" mass="14422">MRLQTRWLGNSFLLHLLFALLLHPALVYGQGTTATWVSSKPRSVKRLRADSDRIGTGNGLASVRGQRRHSHYLPTKRARGRKKWRSLSHLAKRRQDYHHEASPPGASQKDFALIPTGERLDWCTGTV</sequence>
<feature type="chain" id="PRO_5047443085" description="Secreted protein" evidence="2">
    <location>
        <begin position="30"/>
        <end position="127"/>
    </location>
</feature>
<reference evidence="3 4" key="1">
    <citation type="submission" date="2024-04" db="EMBL/GenBank/DDBJ databases">
        <title>Phyllosticta paracitricarpa is synonymous to the EU quarantine fungus P. citricarpa based on phylogenomic analyses.</title>
        <authorList>
            <consortium name="Lawrence Berkeley National Laboratory"/>
            <person name="Van ingen-buijs V.A."/>
            <person name="Van westerhoven A.C."/>
            <person name="Haridas S."/>
            <person name="Skiadas P."/>
            <person name="Martin F."/>
            <person name="Groenewald J.Z."/>
            <person name="Crous P.W."/>
            <person name="Seidl M.F."/>
        </authorList>
    </citation>
    <scope>NUCLEOTIDE SEQUENCE [LARGE SCALE GENOMIC DNA]</scope>
    <source>
        <strain evidence="3 4">CPC 17464</strain>
    </source>
</reference>
<name>A0ABR1L8L8_9PEZI</name>
<feature type="compositionally biased region" description="Basic residues" evidence="1">
    <location>
        <begin position="65"/>
        <end position="85"/>
    </location>
</feature>
<keyword evidence="2" id="KW-0732">Signal</keyword>
<comment type="caution">
    <text evidence="3">The sequence shown here is derived from an EMBL/GenBank/DDBJ whole genome shotgun (WGS) entry which is preliminary data.</text>
</comment>
<keyword evidence="4" id="KW-1185">Reference proteome</keyword>
<proteinExistence type="predicted"/>
<evidence type="ECO:0000256" key="2">
    <source>
        <dbReference type="SAM" id="SignalP"/>
    </source>
</evidence>
<feature type="region of interest" description="Disordered" evidence="1">
    <location>
        <begin position="52"/>
        <end position="85"/>
    </location>
</feature>
<protein>
    <recommendedName>
        <fullName evidence="5">Secreted protein</fullName>
    </recommendedName>
</protein>
<evidence type="ECO:0000313" key="4">
    <source>
        <dbReference type="Proteomes" id="UP001360953"/>
    </source>
</evidence>
<dbReference type="EMBL" id="JBBPEH010000013">
    <property type="protein sequence ID" value="KAK7530761.1"/>
    <property type="molecule type" value="Genomic_DNA"/>
</dbReference>
<evidence type="ECO:0000256" key="1">
    <source>
        <dbReference type="SAM" id="MobiDB-lite"/>
    </source>
</evidence>
<dbReference type="RefSeq" id="XP_066650834.1">
    <property type="nucleotide sequence ID" value="XM_066801712.1"/>
</dbReference>
<feature type="signal peptide" evidence="2">
    <location>
        <begin position="1"/>
        <end position="29"/>
    </location>
</feature>
<dbReference type="GeneID" id="92034618"/>
<organism evidence="3 4">
    <name type="scientific">Phyllosticta citribraziliensis</name>
    <dbReference type="NCBI Taxonomy" id="989973"/>
    <lineage>
        <taxon>Eukaryota</taxon>
        <taxon>Fungi</taxon>
        <taxon>Dikarya</taxon>
        <taxon>Ascomycota</taxon>
        <taxon>Pezizomycotina</taxon>
        <taxon>Dothideomycetes</taxon>
        <taxon>Dothideomycetes incertae sedis</taxon>
        <taxon>Botryosphaeriales</taxon>
        <taxon>Phyllostictaceae</taxon>
        <taxon>Phyllosticta</taxon>
    </lineage>
</organism>